<protein>
    <recommendedName>
        <fullName evidence="5">MARVEL domain-containing protein</fullName>
    </recommendedName>
</protein>
<feature type="region of interest" description="Disordered" evidence="1">
    <location>
        <begin position="198"/>
        <end position="338"/>
    </location>
</feature>
<evidence type="ECO:0000256" key="2">
    <source>
        <dbReference type="SAM" id="Phobius"/>
    </source>
</evidence>
<evidence type="ECO:0000313" key="4">
    <source>
        <dbReference type="Proteomes" id="UP000813444"/>
    </source>
</evidence>
<dbReference type="OrthoDB" id="5241662at2759"/>
<dbReference type="AlphaFoldDB" id="A0A8K0WQY7"/>
<evidence type="ECO:0000256" key="1">
    <source>
        <dbReference type="SAM" id="MobiDB-lite"/>
    </source>
</evidence>
<keyword evidence="4" id="KW-1185">Reference proteome</keyword>
<evidence type="ECO:0000313" key="3">
    <source>
        <dbReference type="EMBL" id="KAH7313594.1"/>
    </source>
</evidence>
<feature type="compositionally biased region" description="Low complexity" evidence="1">
    <location>
        <begin position="243"/>
        <end position="259"/>
    </location>
</feature>
<dbReference type="Proteomes" id="UP000813444">
    <property type="component" value="Unassembled WGS sequence"/>
</dbReference>
<dbReference type="PANTHER" id="PTHR37451:SF4">
    <property type="entry name" value="MARVEL DOMAIN-CONTAINING PROTEIN"/>
    <property type="match status" value="1"/>
</dbReference>
<feature type="compositionally biased region" description="Low complexity" evidence="1">
    <location>
        <begin position="203"/>
        <end position="234"/>
    </location>
</feature>
<keyword evidence="2" id="KW-0472">Membrane</keyword>
<gene>
    <name evidence="3" type="ORF">B0I35DRAFT_480271</name>
</gene>
<feature type="transmembrane region" description="Helical" evidence="2">
    <location>
        <begin position="81"/>
        <end position="106"/>
    </location>
</feature>
<keyword evidence="2" id="KW-1133">Transmembrane helix</keyword>
<proteinExistence type="predicted"/>
<dbReference type="PANTHER" id="PTHR37451">
    <property type="entry name" value="MARVEL DOMAIN"/>
    <property type="match status" value="1"/>
</dbReference>
<feature type="compositionally biased region" description="Low complexity" evidence="1">
    <location>
        <begin position="267"/>
        <end position="290"/>
    </location>
</feature>
<dbReference type="EMBL" id="JAGPNK010000009">
    <property type="protein sequence ID" value="KAH7313594.1"/>
    <property type="molecule type" value="Genomic_DNA"/>
</dbReference>
<reference evidence="3" key="1">
    <citation type="journal article" date="2021" name="Nat. Commun.">
        <title>Genetic determinants of endophytism in the Arabidopsis root mycobiome.</title>
        <authorList>
            <person name="Mesny F."/>
            <person name="Miyauchi S."/>
            <person name="Thiergart T."/>
            <person name="Pickel B."/>
            <person name="Atanasova L."/>
            <person name="Karlsson M."/>
            <person name="Huettel B."/>
            <person name="Barry K.W."/>
            <person name="Haridas S."/>
            <person name="Chen C."/>
            <person name="Bauer D."/>
            <person name="Andreopoulos W."/>
            <person name="Pangilinan J."/>
            <person name="LaButti K."/>
            <person name="Riley R."/>
            <person name="Lipzen A."/>
            <person name="Clum A."/>
            <person name="Drula E."/>
            <person name="Henrissat B."/>
            <person name="Kohler A."/>
            <person name="Grigoriev I.V."/>
            <person name="Martin F.M."/>
            <person name="Hacquard S."/>
        </authorList>
    </citation>
    <scope>NUCLEOTIDE SEQUENCE</scope>
    <source>
        <strain evidence="3">MPI-CAGE-CH-0235</strain>
    </source>
</reference>
<feature type="transmembrane region" description="Helical" evidence="2">
    <location>
        <begin position="21"/>
        <end position="40"/>
    </location>
</feature>
<comment type="caution">
    <text evidence="3">The sequence shown here is derived from an EMBL/GenBank/DDBJ whole genome shotgun (WGS) entry which is preliminary data.</text>
</comment>
<name>A0A8K0WQY7_9HYPO</name>
<feature type="transmembrane region" description="Helical" evidence="2">
    <location>
        <begin position="154"/>
        <end position="178"/>
    </location>
</feature>
<keyword evidence="2" id="KW-0812">Transmembrane</keyword>
<feature type="transmembrane region" description="Helical" evidence="2">
    <location>
        <begin position="52"/>
        <end position="69"/>
    </location>
</feature>
<evidence type="ECO:0008006" key="5">
    <source>
        <dbReference type="Google" id="ProtNLM"/>
    </source>
</evidence>
<sequence length="338" mass="37264">MSESETKGSTDHILQTPRWVFFVHIAQVVLSLVILAMAGWIISDVYFDEPGLALAISLITWIVVGYIVLTEKLAVLRSGYNIIAVLVLEGLMVILWLATFAAAAAARARFVYPTSVSNCFDDGSLINSMTCSRKRDLAKRAVILFDAGLRTLSAVAGLGALVWLLFVATFSATMVHFFRARKEGRFLFNTKPDTFQMEAKTEAQPQQAAQPAQTAVPVQDAAPIQPQYTGQYPPQQYPPQQYPPQQGYDPSVSPYQHQSPYPPPQQPYGQYPPQQYQQPIQPQGTGPQYQVSPMQSQAPLGEKNELMNPEHGVPHTTGELDGSQAGYVSMPTHPEPRS</sequence>
<accession>A0A8K0WQY7</accession>
<organism evidence="3 4">
    <name type="scientific">Stachybotrys elegans</name>
    <dbReference type="NCBI Taxonomy" id="80388"/>
    <lineage>
        <taxon>Eukaryota</taxon>
        <taxon>Fungi</taxon>
        <taxon>Dikarya</taxon>
        <taxon>Ascomycota</taxon>
        <taxon>Pezizomycotina</taxon>
        <taxon>Sordariomycetes</taxon>
        <taxon>Hypocreomycetidae</taxon>
        <taxon>Hypocreales</taxon>
        <taxon>Stachybotryaceae</taxon>
        <taxon>Stachybotrys</taxon>
    </lineage>
</organism>